<dbReference type="EMBL" id="KB320543">
    <property type="protein sequence ID" value="ELW69180.1"/>
    <property type="molecule type" value="Genomic_DNA"/>
</dbReference>
<dbReference type="Proteomes" id="UP000011518">
    <property type="component" value="Unassembled WGS sequence"/>
</dbReference>
<reference evidence="3" key="1">
    <citation type="submission" date="2012-07" db="EMBL/GenBank/DDBJ databases">
        <title>Genome of the Chinese tree shrew, a rising model animal genetically related to primates.</title>
        <authorList>
            <person name="Zhang G."/>
            <person name="Fan Y."/>
            <person name="Yao Y."/>
            <person name="Huang Z."/>
        </authorList>
    </citation>
    <scope>NUCLEOTIDE SEQUENCE [LARGE SCALE GENOMIC DNA]</scope>
</reference>
<accession>L9L1V7</accession>
<feature type="region of interest" description="Disordered" evidence="1">
    <location>
        <begin position="105"/>
        <end position="150"/>
    </location>
</feature>
<dbReference type="AlphaFoldDB" id="L9L1V7"/>
<keyword evidence="3" id="KW-1185">Reference proteome</keyword>
<name>L9L1V7_TUPCH</name>
<feature type="compositionally biased region" description="Acidic residues" evidence="1">
    <location>
        <begin position="113"/>
        <end position="128"/>
    </location>
</feature>
<proteinExistence type="predicted"/>
<evidence type="ECO:0000313" key="2">
    <source>
        <dbReference type="EMBL" id="ELW69180.1"/>
    </source>
</evidence>
<dbReference type="InParanoid" id="L9L1V7"/>
<reference evidence="3" key="2">
    <citation type="journal article" date="2013" name="Nat. Commun.">
        <title>Genome of the Chinese tree shrew.</title>
        <authorList>
            <person name="Fan Y."/>
            <person name="Huang Z.Y."/>
            <person name="Cao C.C."/>
            <person name="Chen C.S."/>
            <person name="Chen Y.X."/>
            <person name="Fan D.D."/>
            <person name="He J."/>
            <person name="Hou H.L."/>
            <person name="Hu L."/>
            <person name="Hu X.T."/>
            <person name="Jiang X.T."/>
            <person name="Lai R."/>
            <person name="Lang Y.S."/>
            <person name="Liang B."/>
            <person name="Liao S.G."/>
            <person name="Mu D."/>
            <person name="Ma Y.Y."/>
            <person name="Niu Y.Y."/>
            <person name="Sun X.Q."/>
            <person name="Xia J.Q."/>
            <person name="Xiao J."/>
            <person name="Xiong Z.Q."/>
            <person name="Xu L."/>
            <person name="Yang L."/>
            <person name="Zhang Y."/>
            <person name="Zhao W."/>
            <person name="Zhao X.D."/>
            <person name="Zheng Y.T."/>
            <person name="Zhou J.M."/>
            <person name="Zhu Y.B."/>
            <person name="Zhang G.J."/>
            <person name="Wang J."/>
            <person name="Yao Y.G."/>
        </authorList>
    </citation>
    <scope>NUCLEOTIDE SEQUENCE [LARGE SCALE GENOMIC DNA]</scope>
</reference>
<evidence type="ECO:0000256" key="1">
    <source>
        <dbReference type="SAM" id="MobiDB-lite"/>
    </source>
</evidence>
<organism evidence="2 3">
    <name type="scientific">Tupaia chinensis</name>
    <name type="common">Chinese tree shrew</name>
    <name type="synonym">Tupaia belangeri chinensis</name>
    <dbReference type="NCBI Taxonomy" id="246437"/>
    <lineage>
        <taxon>Eukaryota</taxon>
        <taxon>Metazoa</taxon>
        <taxon>Chordata</taxon>
        <taxon>Craniata</taxon>
        <taxon>Vertebrata</taxon>
        <taxon>Euteleostomi</taxon>
        <taxon>Mammalia</taxon>
        <taxon>Eutheria</taxon>
        <taxon>Euarchontoglires</taxon>
        <taxon>Scandentia</taxon>
        <taxon>Tupaiidae</taxon>
        <taxon>Tupaia</taxon>
    </lineage>
</organism>
<protein>
    <submittedName>
        <fullName evidence="2">Uncharacterized protein</fullName>
    </submittedName>
</protein>
<sequence>MQSQAQHTLCSQQLPLKLQRVITTSCSGLLAGQLRKQAILIPRVPGGGSQLLAVGRSLEEVPTPLLGYMDDSDPKLGFECVTQGSRPTHRLLCPVPFLQSLALGQEKRRRKEEEEEEEGEEEEEEEEEEKKKKRRRHAKQGRDSNGITLPLFQPACCLGSMTSSSAYSSLEVPVTQE</sequence>
<evidence type="ECO:0000313" key="3">
    <source>
        <dbReference type="Proteomes" id="UP000011518"/>
    </source>
</evidence>
<gene>
    <name evidence="2" type="ORF">TREES_T100014586</name>
</gene>